<accession>A0A0Q3HVG7</accession>
<dbReference type="OrthoDB" id="693846at2759"/>
<keyword evidence="3" id="KW-1185">Reference proteome</keyword>
<dbReference type="AlphaFoldDB" id="A0A0Q3HVG7"/>
<evidence type="ECO:0000313" key="3">
    <source>
        <dbReference type="Proteomes" id="UP000008810"/>
    </source>
</evidence>
<reference evidence="1" key="2">
    <citation type="submission" date="2017-06" db="EMBL/GenBank/DDBJ databases">
        <title>WGS assembly of Brachypodium distachyon.</title>
        <authorList>
            <consortium name="The International Brachypodium Initiative"/>
            <person name="Lucas S."/>
            <person name="Harmon-Smith M."/>
            <person name="Lail K."/>
            <person name="Tice H."/>
            <person name="Grimwood J."/>
            <person name="Bruce D."/>
            <person name="Barry K."/>
            <person name="Shu S."/>
            <person name="Lindquist E."/>
            <person name="Wang M."/>
            <person name="Pitluck S."/>
            <person name="Vogel J.P."/>
            <person name="Garvin D.F."/>
            <person name="Mockler T.C."/>
            <person name="Schmutz J."/>
            <person name="Rokhsar D."/>
            <person name="Bevan M.W."/>
        </authorList>
    </citation>
    <scope>NUCLEOTIDE SEQUENCE</scope>
    <source>
        <strain evidence="1">Bd21</strain>
    </source>
</reference>
<reference evidence="2" key="3">
    <citation type="submission" date="2018-08" db="UniProtKB">
        <authorList>
            <consortium name="EnsemblPlants"/>
        </authorList>
    </citation>
    <scope>IDENTIFICATION</scope>
    <source>
        <strain evidence="2">cv. Bd21</strain>
    </source>
</reference>
<reference evidence="1 2" key="1">
    <citation type="journal article" date="2010" name="Nature">
        <title>Genome sequencing and analysis of the model grass Brachypodium distachyon.</title>
        <authorList>
            <consortium name="International Brachypodium Initiative"/>
        </authorList>
    </citation>
    <scope>NUCLEOTIDE SEQUENCE [LARGE SCALE GENOMIC DNA]</scope>
    <source>
        <strain evidence="1 2">Bd21</strain>
    </source>
</reference>
<evidence type="ECO:0000313" key="1">
    <source>
        <dbReference type="EMBL" id="KQJ92227.2"/>
    </source>
</evidence>
<organism evidence="1">
    <name type="scientific">Brachypodium distachyon</name>
    <name type="common">Purple false brome</name>
    <name type="synonym">Trachynia distachya</name>
    <dbReference type="NCBI Taxonomy" id="15368"/>
    <lineage>
        <taxon>Eukaryota</taxon>
        <taxon>Viridiplantae</taxon>
        <taxon>Streptophyta</taxon>
        <taxon>Embryophyta</taxon>
        <taxon>Tracheophyta</taxon>
        <taxon>Spermatophyta</taxon>
        <taxon>Magnoliopsida</taxon>
        <taxon>Liliopsida</taxon>
        <taxon>Poales</taxon>
        <taxon>Poaceae</taxon>
        <taxon>BOP clade</taxon>
        <taxon>Pooideae</taxon>
        <taxon>Stipodae</taxon>
        <taxon>Brachypodieae</taxon>
        <taxon>Brachypodium</taxon>
    </lineage>
</organism>
<protein>
    <recommendedName>
        <fullName evidence="4">Reverse transcriptase zinc-binding domain-containing protein</fullName>
    </recommendedName>
</protein>
<name>A0A0Q3HVG7_BRADI</name>
<dbReference type="Gramene" id="KQJ92227">
    <property type="protein sequence ID" value="KQJ92227"/>
    <property type="gene ID" value="BRADI_4g42626v3"/>
</dbReference>
<dbReference type="InParanoid" id="A0A0Q3HVG7"/>
<dbReference type="Proteomes" id="UP000008810">
    <property type="component" value="Chromosome 4"/>
</dbReference>
<dbReference type="EnsemblPlants" id="KQJ92227">
    <property type="protein sequence ID" value="KQJ92227"/>
    <property type="gene ID" value="BRADI_4g42626v3"/>
</dbReference>
<evidence type="ECO:0000313" key="2">
    <source>
        <dbReference type="EnsemblPlants" id="KQJ92227"/>
    </source>
</evidence>
<evidence type="ECO:0008006" key="4">
    <source>
        <dbReference type="Google" id="ProtNLM"/>
    </source>
</evidence>
<dbReference type="EMBL" id="CM000883">
    <property type="protein sequence ID" value="KQJ92227.2"/>
    <property type="molecule type" value="Genomic_DNA"/>
</dbReference>
<feature type="non-terminal residue" evidence="1">
    <location>
        <position position="1"/>
    </location>
</feature>
<gene>
    <name evidence="1" type="ORF">BRADI_4g42626v3</name>
</gene>
<sequence>WNLCHKTIISDDVCPRCNGHPETNAHLFYHCRASVVVWDLLGFNPPSPLAAPWLSPPRSAAASPMLWSAVVIIVLWKIWDARNSVVFRHVSLPPHVIVRNILADFTLWSHRLRKVDLRVAATAWRDYLSSRV</sequence>
<proteinExistence type="predicted"/>